<evidence type="ECO:0000313" key="2">
    <source>
        <dbReference type="EMBL" id="PTQ32586.1"/>
    </source>
</evidence>
<proteinExistence type="predicted"/>
<evidence type="ECO:0000256" key="1">
    <source>
        <dbReference type="SAM" id="MobiDB-lite"/>
    </source>
</evidence>
<dbReference type="Gramene" id="Mp6g05820.1">
    <property type="protein sequence ID" value="Mp6g05820.1.cds"/>
    <property type="gene ID" value="Mp6g05820"/>
</dbReference>
<feature type="compositionally biased region" description="Polar residues" evidence="1">
    <location>
        <begin position="173"/>
        <end position="185"/>
    </location>
</feature>
<keyword evidence="3" id="KW-1185">Reference proteome</keyword>
<dbReference type="AlphaFoldDB" id="A0A2R6WFG5"/>
<dbReference type="EMBL" id="KZ772769">
    <property type="protein sequence ID" value="PTQ32586.1"/>
    <property type="molecule type" value="Genomic_DNA"/>
</dbReference>
<dbReference type="Proteomes" id="UP000244005">
    <property type="component" value="Unassembled WGS sequence"/>
</dbReference>
<organism evidence="2 3">
    <name type="scientific">Marchantia polymorpha</name>
    <name type="common">Common liverwort</name>
    <name type="synonym">Marchantia aquatica</name>
    <dbReference type="NCBI Taxonomy" id="3197"/>
    <lineage>
        <taxon>Eukaryota</taxon>
        <taxon>Viridiplantae</taxon>
        <taxon>Streptophyta</taxon>
        <taxon>Embryophyta</taxon>
        <taxon>Marchantiophyta</taxon>
        <taxon>Marchantiopsida</taxon>
        <taxon>Marchantiidae</taxon>
        <taxon>Marchantiales</taxon>
        <taxon>Marchantiaceae</taxon>
        <taxon>Marchantia</taxon>
    </lineage>
</organism>
<protein>
    <submittedName>
        <fullName evidence="2">Uncharacterized protein</fullName>
    </submittedName>
</protein>
<accession>A0A2R6WFG5</accession>
<evidence type="ECO:0000313" key="3">
    <source>
        <dbReference type="Proteomes" id="UP000244005"/>
    </source>
</evidence>
<sequence>MAPHCPHNAGQMIRTRRHMPRIRVTNHLLEDFGGPRQPGQIRSQASTWLVLCTSHSELRPVRVIGYGFLRLHVSLPIGNIPGVREREAGAYGNETAVTDGRQLLSDRDHDHEGVGDWTGLDYVMGRRKHVQNPNRGQSARDRRPMMETRNFRTFRAKMLLLAMALALLRQQSRTEAGSVSGQSRAEQSRGGEGRAGPGLWQSGSETAEPTDAVRGVDSVRA</sequence>
<name>A0A2R6WFG5_MARPO</name>
<feature type="region of interest" description="Disordered" evidence="1">
    <location>
        <begin position="173"/>
        <end position="221"/>
    </location>
</feature>
<gene>
    <name evidence="2" type="ORF">MARPO_0097s0061</name>
</gene>
<reference evidence="3" key="1">
    <citation type="journal article" date="2017" name="Cell">
        <title>Insights into land plant evolution garnered from the Marchantia polymorpha genome.</title>
        <authorList>
            <person name="Bowman J.L."/>
            <person name="Kohchi T."/>
            <person name="Yamato K.T."/>
            <person name="Jenkins J."/>
            <person name="Shu S."/>
            <person name="Ishizaki K."/>
            <person name="Yamaoka S."/>
            <person name="Nishihama R."/>
            <person name="Nakamura Y."/>
            <person name="Berger F."/>
            <person name="Adam C."/>
            <person name="Aki S.S."/>
            <person name="Althoff F."/>
            <person name="Araki T."/>
            <person name="Arteaga-Vazquez M.A."/>
            <person name="Balasubrmanian S."/>
            <person name="Barry K."/>
            <person name="Bauer D."/>
            <person name="Boehm C.R."/>
            <person name="Briginshaw L."/>
            <person name="Caballero-Perez J."/>
            <person name="Catarino B."/>
            <person name="Chen F."/>
            <person name="Chiyoda S."/>
            <person name="Chovatia M."/>
            <person name="Davies K.M."/>
            <person name="Delmans M."/>
            <person name="Demura T."/>
            <person name="Dierschke T."/>
            <person name="Dolan L."/>
            <person name="Dorantes-Acosta A.E."/>
            <person name="Eklund D.M."/>
            <person name="Florent S.N."/>
            <person name="Flores-Sandoval E."/>
            <person name="Fujiyama A."/>
            <person name="Fukuzawa H."/>
            <person name="Galik B."/>
            <person name="Grimanelli D."/>
            <person name="Grimwood J."/>
            <person name="Grossniklaus U."/>
            <person name="Hamada T."/>
            <person name="Haseloff J."/>
            <person name="Hetherington A.J."/>
            <person name="Higo A."/>
            <person name="Hirakawa Y."/>
            <person name="Hundley H.N."/>
            <person name="Ikeda Y."/>
            <person name="Inoue K."/>
            <person name="Inoue S.I."/>
            <person name="Ishida S."/>
            <person name="Jia Q."/>
            <person name="Kakita M."/>
            <person name="Kanazawa T."/>
            <person name="Kawai Y."/>
            <person name="Kawashima T."/>
            <person name="Kennedy M."/>
            <person name="Kinose K."/>
            <person name="Kinoshita T."/>
            <person name="Kohara Y."/>
            <person name="Koide E."/>
            <person name="Komatsu K."/>
            <person name="Kopischke S."/>
            <person name="Kubo M."/>
            <person name="Kyozuka J."/>
            <person name="Lagercrantz U."/>
            <person name="Lin S.S."/>
            <person name="Lindquist E."/>
            <person name="Lipzen A.M."/>
            <person name="Lu C.W."/>
            <person name="De Luna E."/>
            <person name="Martienssen R.A."/>
            <person name="Minamino N."/>
            <person name="Mizutani M."/>
            <person name="Mizutani M."/>
            <person name="Mochizuki N."/>
            <person name="Monte I."/>
            <person name="Mosher R."/>
            <person name="Nagasaki H."/>
            <person name="Nakagami H."/>
            <person name="Naramoto S."/>
            <person name="Nishitani K."/>
            <person name="Ohtani M."/>
            <person name="Okamoto T."/>
            <person name="Okumura M."/>
            <person name="Phillips J."/>
            <person name="Pollak B."/>
            <person name="Reinders A."/>
            <person name="Rovekamp M."/>
            <person name="Sano R."/>
            <person name="Sawa S."/>
            <person name="Schmid M.W."/>
            <person name="Shirakawa M."/>
            <person name="Solano R."/>
            <person name="Spunde A."/>
            <person name="Suetsugu N."/>
            <person name="Sugano S."/>
            <person name="Sugiyama A."/>
            <person name="Sun R."/>
            <person name="Suzuki Y."/>
            <person name="Takenaka M."/>
            <person name="Takezawa D."/>
            <person name="Tomogane H."/>
            <person name="Tsuzuki M."/>
            <person name="Ueda T."/>
            <person name="Umeda M."/>
            <person name="Ward J.M."/>
            <person name="Watanabe Y."/>
            <person name="Yazaki K."/>
            <person name="Yokoyama R."/>
            <person name="Yoshitake Y."/>
            <person name="Yotsui I."/>
            <person name="Zachgo S."/>
            <person name="Schmutz J."/>
        </authorList>
    </citation>
    <scope>NUCLEOTIDE SEQUENCE [LARGE SCALE GENOMIC DNA]</scope>
    <source>
        <strain evidence="3">Tak-1</strain>
    </source>
</reference>